<reference evidence="1 2" key="1">
    <citation type="journal article" date="2016" name="Nat. Commun.">
        <title>Thousands of microbial genomes shed light on interconnected biogeochemical processes in an aquifer system.</title>
        <authorList>
            <person name="Anantharaman K."/>
            <person name="Brown C.T."/>
            <person name="Hug L.A."/>
            <person name="Sharon I."/>
            <person name="Castelle C.J."/>
            <person name="Probst A.J."/>
            <person name="Thomas B.C."/>
            <person name="Singh A."/>
            <person name="Wilkins M.J."/>
            <person name="Karaoz U."/>
            <person name="Brodie E.L."/>
            <person name="Williams K.H."/>
            <person name="Hubbard S.S."/>
            <person name="Banfield J.F."/>
        </authorList>
    </citation>
    <scope>NUCLEOTIDE SEQUENCE [LARGE SCALE GENOMIC DNA]</scope>
</reference>
<organism evidence="1 2">
    <name type="scientific">Candidatus Sungbacteria bacterium RIFCSPHIGHO2_01_FULL_47_32</name>
    <dbReference type="NCBI Taxonomy" id="1802264"/>
    <lineage>
        <taxon>Bacteria</taxon>
        <taxon>Candidatus Sungiibacteriota</taxon>
    </lineage>
</organism>
<proteinExistence type="predicted"/>
<sequence length="110" mass="12382">MNTEKTPEAKEKEASPAELLTELLEKYAHPEDSKEHAKIAGKIIDAIAARNREKLLMQLEYFGNARIDKSSDSRAQMVEVSCARESRAVIRELEAVQKVNWEELSKAVGI</sequence>
<gene>
    <name evidence="1" type="ORF">A2633_06150</name>
</gene>
<accession>A0A1G2K767</accession>
<dbReference type="Proteomes" id="UP000177152">
    <property type="component" value="Unassembled WGS sequence"/>
</dbReference>
<comment type="caution">
    <text evidence="1">The sequence shown here is derived from an EMBL/GenBank/DDBJ whole genome shotgun (WGS) entry which is preliminary data.</text>
</comment>
<name>A0A1G2K767_9BACT</name>
<evidence type="ECO:0000313" key="1">
    <source>
        <dbReference type="EMBL" id="OGZ95276.1"/>
    </source>
</evidence>
<dbReference type="AlphaFoldDB" id="A0A1G2K767"/>
<protein>
    <submittedName>
        <fullName evidence="1">Uncharacterized protein</fullName>
    </submittedName>
</protein>
<evidence type="ECO:0000313" key="2">
    <source>
        <dbReference type="Proteomes" id="UP000177152"/>
    </source>
</evidence>
<dbReference type="EMBL" id="MHQC01000014">
    <property type="protein sequence ID" value="OGZ95276.1"/>
    <property type="molecule type" value="Genomic_DNA"/>
</dbReference>